<evidence type="ECO:0000256" key="1">
    <source>
        <dbReference type="SAM" id="SignalP"/>
    </source>
</evidence>
<name>A0A2T4DUH9_9BACT</name>
<organism evidence="3 4">
    <name type="scientific">Marivirga lumbricoides</name>
    <dbReference type="NCBI Taxonomy" id="1046115"/>
    <lineage>
        <taxon>Bacteria</taxon>
        <taxon>Pseudomonadati</taxon>
        <taxon>Bacteroidota</taxon>
        <taxon>Cytophagia</taxon>
        <taxon>Cytophagales</taxon>
        <taxon>Marivirgaceae</taxon>
        <taxon>Marivirga</taxon>
    </lineage>
</organism>
<dbReference type="Proteomes" id="UP000240608">
    <property type="component" value="Unassembled WGS sequence"/>
</dbReference>
<dbReference type="InterPro" id="IPR025665">
    <property type="entry name" value="Beta-barrel_OMP_2"/>
</dbReference>
<sequence length="204" mass="22586">MLKSFKTETMKKKLLMTAALALVCSVMVQAQIFTIGPKAGISSTRVNLKDHAERFDEGDAAYSYHVGAFARINILGFYVQPEAYFNSVKGEYISRNTIGDDETFEINKNKIDVPILFGYKIGPLRLNLGPVASFNLDSEIDKDAPIDEYKNAVFAYQAGLGLDISKLTVDLRYEGNFSNQATLGNNEGEVRINQVMLSLGLKLL</sequence>
<gene>
    <name evidence="3" type="ORF">C9994_03055</name>
</gene>
<keyword evidence="1" id="KW-0732">Signal</keyword>
<proteinExistence type="predicted"/>
<feature type="domain" description="Outer membrane protein beta-barrel" evidence="2">
    <location>
        <begin position="29"/>
        <end position="179"/>
    </location>
</feature>
<reference evidence="3 4" key="1">
    <citation type="submission" date="2018-03" db="EMBL/GenBank/DDBJ databases">
        <title>Cross-interface Injection: A General Nanoliter Liquid Handling Method Applied to Single Cells Genome Amplification Automated Nanoliter Liquid Handling Applied to Single Cell Multiple Displacement Amplification.</title>
        <authorList>
            <person name="Yun J."/>
            <person name="Xu P."/>
            <person name="Xu J."/>
            <person name="Dai X."/>
            <person name="Wang Y."/>
            <person name="Zheng X."/>
            <person name="Cao C."/>
            <person name="Yi Q."/>
            <person name="Zhu Y."/>
            <person name="Wang L."/>
            <person name="Dong Z."/>
            <person name="Huang Y."/>
            <person name="Huang L."/>
            <person name="Du W."/>
        </authorList>
    </citation>
    <scope>NUCLEOTIDE SEQUENCE [LARGE SCALE GENOMIC DNA]</scope>
    <source>
        <strain evidence="3 4">Z-D1-2</strain>
    </source>
</reference>
<feature type="signal peptide" evidence="1">
    <location>
        <begin position="1"/>
        <end position="30"/>
    </location>
</feature>
<feature type="chain" id="PRO_5015542392" description="Outer membrane protein beta-barrel domain-containing protein" evidence="1">
    <location>
        <begin position="31"/>
        <end position="204"/>
    </location>
</feature>
<dbReference type="Pfam" id="PF13568">
    <property type="entry name" value="OMP_b-brl_2"/>
    <property type="match status" value="1"/>
</dbReference>
<protein>
    <recommendedName>
        <fullName evidence="2">Outer membrane protein beta-barrel domain-containing protein</fullName>
    </recommendedName>
</protein>
<evidence type="ECO:0000259" key="2">
    <source>
        <dbReference type="Pfam" id="PF13568"/>
    </source>
</evidence>
<dbReference type="EMBL" id="PYVU01000015">
    <property type="protein sequence ID" value="PTB97378.1"/>
    <property type="molecule type" value="Genomic_DNA"/>
</dbReference>
<comment type="caution">
    <text evidence="3">The sequence shown here is derived from an EMBL/GenBank/DDBJ whole genome shotgun (WGS) entry which is preliminary data.</text>
</comment>
<dbReference type="AlphaFoldDB" id="A0A2T4DUH9"/>
<evidence type="ECO:0000313" key="4">
    <source>
        <dbReference type="Proteomes" id="UP000240608"/>
    </source>
</evidence>
<accession>A0A2T4DUH9</accession>
<evidence type="ECO:0000313" key="3">
    <source>
        <dbReference type="EMBL" id="PTB97378.1"/>
    </source>
</evidence>